<dbReference type="InterPro" id="IPR045584">
    <property type="entry name" value="Pilin-like"/>
</dbReference>
<feature type="region of interest" description="Disordered" evidence="1">
    <location>
        <begin position="1"/>
        <end position="24"/>
    </location>
</feature>
<reference evidence="3 4" key="1">
    <citation type="submission" date="2019-07" db="EMBL/GenBank/DDBJ databases">
        <title>Genomic Encyclopedia of Type Strains, Phase IV (KMG-IV): sequencing the most valuable type-strain genomes for metagenomic binning, comparative biology and taxonomic classification.</title>
        <authorList>
            <person name="Goeker M."/>
        </authorList>
    </citation>
    <scope>NUCLEOTIDE SEQUENCE [LARGE SCALE GENOMIC DNA]</scope>
    <source>
        <strain evidence="3 4">SS015</strain>
    </source>
</reference>
<accession>A0A5D3WQ48</accession>
<dbReference type="InterPro" id="IPR012902">
    <property type="entry name" value="N_methyl_site"/>
</dbReference>
<evidence type="ECO:0000313" key="4">
    <source>
        <dbReference type="Proteomes" id="UP000324159"/>
    </source>
</evidence>
<keyword evidence="2" id="KW-0472">Membrane</keyword>
<keyword evidence="4" id="KW-1185">Reference proteome</keyword>
<dbReference type="AlphaFoldDB" id="A0A5D3WQ48"/>
<dbReference type="Pfam" id="PF07963">
    <property type="entry name" value="N_methyl"/>
    <property type="match status" value="1"/>
</dbReference>
<keyword evidence="2" id="KW-1133">Transmembrane helix</keyword>
<dbReference type="Gene3D" id="3.30.700.10">
    <property type="entry name" value="Glycoprotein, Type 4 Pilin"/>
    <property type="match status" value="1"/>
</dbReference>
<sequence>MEIETRDDEMKKMTGTQEARRRPAGGDRGFTLIELMVAMVIFLIVSMGALPLMISNMHLNQRNAMRNVAIEVAGRWVEWLHSQKWRPTDTADLNVPDVAATADTIDPRFSYAINCNEVVNDRRYDCRVTVTWNYRGQAYSYAVDTIVVE</sequence>
<organism evidence="3 4">
    <name type="scientific">Geothermobacter ehrlichii</name>
    <dbReference type="NCBI Taxonomy" id="213224"/>
    <lineage>
        <taxon>Bacteria</taxon>
        <taxon>Pseudomonadati</taxon>
        <taxon>Thermodesulfobacteriota</taxon>
        <taxon>Desulfuromonadia</taxon>
        <taxon>Desulfuromonadales</taxon>
        <taxon>Geothermobacteraceae</taxon>
        <taxon>Geothermobacter</taxon>
    </lineage>
</organism>
<feature type="transmembrane region" description="Helical" evidence="2">
    <location>
        <begin position="30"/>
        <end position="54"/>
    </location>
</feature>
<dbReference type="RefSeq" id="WP_148894130.1">
    <property type="nucleotide sequence ID" value="NZ_VNIB01000001.1"/>
</dbReference>
<protein>
    <submittedName>
        <fullName evidence="3">Prepilin-type N-terminal cleavage/methylation domain-containing protein</fullName>
    </submittedName>
</protein>
<keyword evidence="2" id="KW-0812">Transmembrane</keyword>
<feature type="compositionally biased region" description="Basic and acidic residues" evidence="1">
    <location>
        <begin position="8"/>
        <end position="24"/>
    </location>
</feature>
<dbReference type="OrthoDB" id="5432521at2"/>
<comment type="caution">
    <text evidence="3">The sequence shown here is derived from an EMBL/GenBank/DDBJ whole genome shotgun (WGS) entry which is preliminary data.</text>
</comment>
<gene>
    <name evidence="3" type="ORF">EDC39_10189</name>
</gene>
<dbReference type="NCBIfam" id="TIGR02532">
    <property type="entry name" value="IV_pilin_GFxxxE"/>
    <property type="match status" value="1"/>
</dbReference>
<dbReference type="SUPFAM" id="SSF54523">
    <property type="entry name" value="Pili subunits"/>
    <property type="match status" value="1"/>
</dbReference>
<evidence type="ECO:0000256" key="1">
    <source>
        <dbReference type="SAM" id="MobiDB-lite"/>
    </source>
</evidence>
<evidence type="ECO:0000313" key="3">
    <source>
        <dbReference type="EMBL" id="TYO99929.1"/>
    </source>
</evidence>
<dbReference type="PROSITE" id="PS00409">
    <property type="entry name" value="PROKAR_NTER_METHYL"/>
    <property type="match status" value="1"/>
</dbReference>
<proteinExistence type="predicted"/>
<evidence type="ECO:0000256" key="2">
    <source>
        <dbReference type="SAM" id="Phobius"/>
    </source>
</evidence>
<dbReference type="EMBL" id="VNIB01000001">
    <property type="protein sequence ID" value="TYO99929.1"/>
    <property type="molecule type" value="Genomic_DNA"/>
</dbReference>
<dbReference type="Proteomes" id="UP000324159">
    <property type="component" value="Unassembled WGS sequence"/>
</dbReference>
<name>A0A5D3WQ48_9BACT</name>